<dbReference type="InterPro" id="IPR036390">
    <property type="entry name" value="WH_DNA-bd_sf"/>
</dbReference>
<dbReference type="SUPFAM" id="SSF46785">
    <property type="entry name" value="Winged helix' DNA-binding domain"/>
    <property type="match status" value="1"/>
</dbReference>
<dbReference type="PANTHER" id="PTHR43712:SF2">
    <property type="entry name" value="O-METHYLTRANSFERASE CICE"/>
    <property type="match status" value="1"/>
</dbReference>
<dbReference type="SUPFAM" id="SSF53335">
    <property type="entry name" value="S-adenosyl-L-methionine-dependent methyltransferases"/>
    <property type="match status" value="1"/>
</dbReference>
<keyword evidence="2" id="KW-0808">Transferase</keyword>
<dbReference type="Pfam" id="PF00891">
    <property type="entry name" value="Methyltransf_2"/>
    <property type="match status" value="1"/>
</dbReference>
<dbReference type="PROSITE" id="PS51683">
    <property type="entry name" value="SAM_OMT_II"/>
    <property type="match status" value="1"/>
</dbReference>
<dbReference type="Gene3D" id="1.10.10.10">
    <property type="entry name" value="Winged helix-like DNA-binding domain superfamily/Winged helix DNA-binding domain"/>
    <property type="match status" value="1"/>
</dbReference>
<evidence type="ECO:0000256" key="2">
    <source>
        <dbReference type="ARBA" id="ARBA00022679"/>
    </source>
</evidence>
<name>A0AA36LMT7_YERMO</name>
<reference evidence="5 6" key="1">
    <citation type="submission" date="2015-03" db="EMBL/GenBank/DDBJ databases">
        <authorList>
            <consortium name="Pathogen Informatics"/>
            <person name="Murphy D."/>
        </authorList>
    </citation>
    <scope>NUCLEOTIDE SEQUENCE [LARGE SCALE GENOMIC DNA]</scope>
    <source>
        <strain evidence="5 6">FE82747</strain>
    </source>
</reference>
<evidence type="ECO:0000256" key="3">
    <source>
        <dbReference type="ARBA" id="ARBA00022691"/>
    </source>
</evidence>
<keyword evidence="3" id="KW-0949">S-adenosyl-L-methionine</keyword>
<dbReference type="RefSeq" id="WP_072083579.1">
    <property type="nucleotide sequence ID" value="NZ_CABMMJ010000006.1"/>
</dbReference>
<dbReference type="InterPro" id="IPR036388">
    <property type="entry name" value="WH-like_DNA-bd_sf"/>
</dbReference>
<keyword evidence="1" id="KW-0489">Methyltransferase</keyword>
<evidence type="ECO:0000259" key="4">
    <source>
        <dbReference type="Pfam" id="PF00891"/>
    </source>
</evidence>
<dbReference type="AlphaFoldDB" id="A0AA36LMT7"/>
<sequence length="340" mass="38138">MIRVIKKAQGDDKTLFNIATSLYLYPTAILAHHFGIFEFIAKNNKNASEICAFIGIELRSVEVVMAVVLALELVELDKGSYKLTKVTEEFLLKKSPNYCGDYWDLIYSTGDNFSLASLENVMRKHDAQSEEQETLFEESIYHTEKAEAFTKAMHGVSIGAASIWPNKLNLMDYRCMLDVGGGSGAHSVGVVTRWPHLRGIIYDIATVGRITSDFIKSYGLEERISIHIGDMWSDPFPAADIHFYSNVLHDWPMRKNLFLTQKSYDALPRGGRIIIHEMLFSDETPGPLAVAGCNVTMLIWSQGKQYSYSEMSQMLQAAGFCDIEILPAFGYFSLITGVKP</sequence>
<accession>A0AA36LMT7</accession>
<organism evidence="5 6">
    <name type="scientific">Yersinia mollaretii</name>
    <dbReference type="NCBI Taxonomy" id="33060"/>
    <lineage>
        <taxon>Bacteria</taxon>
        <taxon>Pseudomonadati</taxon>
        <taxon>Pseudomonadota</taxon>
        <taxon>Gammaproteobacteria</taxon>
        <taxon>Enterobacterales</taxon>
        <taxon>Yersiniaceae</taxon>
        <taxon>Yersinia</taxon>
    </lineage>
</organism>
<dbReference type="GO" id="GO:0008171">
    <property type="term" value="F:O-methyltransferase activity"/>
    <property type="evidence" value="ECO:0007669"/>
    <property type="project" value="InterPro"/>
</dbReference>
<dbReference type="EMBL" id="CQBM01000006">
    <property type="protein sequence ID" value="CNI23457.1"/>
    <property type="molecule type" value="Genomic_DNA"/>
</dbReference>
<dbReference type="InterPro" id="IPR029063">
    <property type="entry name" value="SAM-dependent_MTases_sf"/>
</dbReference>
<evidence type="ECO:0000313" key="6">
    <source>
        <dbReference type="Proteomes" id="UP000040841"/>
    </source>
</evidence>
<evidence type="ECO:0000256" key="1">
    <source>
        <dbReference type="ARBA" id="ARBA00022603"/>
    </source>
</evidence>
<protein>
    <submittedName>
        <fullName evidence="5">Hydroxyneurosporene-O-methyltransferase</fullName>
    </submittedName>
</protein>
<dbReference type="Proteomes" id="UP000040841">
    <property type="component" value="Unassembled WGS sequence"/>
</dbReference>
<dbReference type="GO" id="GO:0032259">
    <property type="term" value="P:methylation"/>
    <property type="evidence" value="ECO:0007669"/>
    <property type="project" value="UniProtKB-KW"/>
</dbReference>
<dbReference type="InterPro" id="IPR016461">
    <property type="entry name" value="COMT-like"/>
</dbReference>
<dbReference type="CDD" id="cd02440">
    <property type="entry name" value="AdoMet_MTases"/>
    <property type="match status" value="1"/>
</dbReference>
<dbReference type="PANTHER" id="PTHR43712">
    <property type="entry name" value="PUTATIVE (AFU_ORTHOLOGUE AFUA_4G14580)-RELATED"/>
    <property type="match status" value="1"/>
</dbReference>
<dbReference type="InterPro" id="IPR001077">
    <property type="entry name" value="COMT_C"/>
</dbReference>
<proteinExistence type="predicted"/>
<evidence type="ECO:0000313" key="5">
    <source>
        <dbReference type="EMBL" id="CNI23457.1"/>
    </source>
</evidence>
<gene>
    <name evidence="5" type="primary">tcmN_2</name>
    <name evidence="5" type="ORF">ERS008502_02644</name>
</gene>
<dbReference type="Gene3D" id="3.40.50.150">
    <property type="entry name" value="Vaccinia Virus protein VP39"/>
    <property type="match status" value="1"/>
</dbReference>
<comment type="caution">
    <text evidence="5">The sequence shown here is derived from an EMBL/GenBank/DDBJ whole genome shotgun (WGS) entry which is preliminary data.</text>
</comment>
<feature type="domain" description="O-methyltransferase C-terminal" evidence="4">
    <location>
        <begin position="135"/>
        <end position="320"/>
    </location>
</feature>